<reference evidence="2 3" key="1">
    <citation type="submission" date="2017-05" db="EMBL/GenBank/DDBJ databases">
        <title>Biotechnological potential of actinobacteria isolated from South African environments.</title>
        <authorList>
            <person name="Le Roes-Hill M."/>
            <person name="Prins A."/>
            <person name="Durrell K.A."/>
        </authorList>
    </citation>
    <scope>NUCLEOTIDE SEQUENCE [LARGE SCALE GENOMIC DNA]</scope>
    <source>
        <strain evidence="2">M26</strain>
    </source>
</reference>
<gene>
    <name evidence="2" type="ORF">CA984_15265</name>
</gene>
<dbReference type="Gene3D" id="3.40.630.30">
    <property type="match status" value="1"/>
</dbReference>
<dbReference type="Proteomes" id="UP000194761">
    <property type="component" value="Unassembled WGS sequence"/>
</dbReference>
<dbReference type="PANTHER" id="PTHR43792">
    <property type="entry name" value="GNAT FAMILY, PUTATIVE (AFU_ORTHOLOGUE AFUA_3G00765)-RELATED-RELATED"/>
    <property type="match status" value="1"/>
</dbReference>
<dbReference type="Pfam" id="PF13302">
    <property type="entry name" value="Acetyltransf_3"/>
    <property type="match status" value="1"/>
</dbReference>
<proteinExistence type="predicted"/>
<keyword evidence="3" id="KW-1185">Reference proteome</keyword>
<organism evidence="2 3">
    <name type="scientific">Streptosporangium minutum</name>
    <dbReference type="NCBI Taxonomy" id="569862"/>
    <lineage>
        <taxon>Bacteria</taxon>
        <taxon>Bacillati</taxon>
        <taxon>Actinomycetota</taxon>
        <taxon>Actinomycetes</taxon>
        <taxon>Streptosporangiales</taxon>
        <taxon>Streptosporangiaceae</taxon>
        <taxon>Streptosporangium</taxon>
    </lineage>
</organism>
<evidence type="ECO:0000259" key="1">
    <source>
        <dbReference type="PROSITE" id="PS51186"/>
    </source>
</evidence>
<dbReference type="GO" id="GO:0016747">
    <property type="term" value="F:acyltransferase activity, transferring groups other than amino-acyl groups"/>
    <property type="evidence" value="ECO:0007669"/>
    <property type="project" value="InterPro"/>
</dbReference>
<dbReference type="SUPFAM" id="SSF55729">
    <property type="entry name" value="Acyl-CoA N-acyltransferases (Nat)"/>
    <property type="match status" value="1"/>
</dbReference>
<dbReference type="InterPro" id="IPR016181">
    <property type="entry name" value="Acyl_CoA_acyltransferase"/>
</dbReference>
<name>A0A243RN30_9ACTN</name>
<dbReference type="PROSITE" id="PS51186">
    <property type="entry name" value="GNAT"/>
    <property type="match status" value="1"/>
</dbReference>
<protein>
    <submittedName>
        <fullName evidence="2">GNAT family N-acetyltransferase</fullName>
    </submittedName>
</protein>
<dbReference type="InterPro" id="IPR000182">
    <property type="entry name" value="GNAT_dom"/>
</dbReference>
<comment type="caution">
    <text evidence="2">The sequence shown here is derived from an EMBL/GenBank/DDBJ whole genome shotgun (WGS) entry which is preliminary data.</text>
</comment>
<sequence>MTDEADRRTPFPTGPKRVRFVELSGTAMSALLDGDLRAAGETAGVPLTDYFVTDGARWLWRFRLDQMAADPGNARWMVRQVATGPEGVVIGHAGFHGPPDEAGMVEIGYSVAPDFRRQGYARAMLIELLRRAAAEPGVRTVRATIGPDNAASLATIAGFGFVEVGEQWDEEDGLEIIFEVPADRILSA</sequence>
<evidence type="ECO:0000313" key="3">
    <source>
        <dbReference type="Proteomes" id="UP000194761"/>
    </source>
</evidence>
<dbReference type="RefSeq" id="WP_086572531.1">
    <property type="nucleotide sequence ID" value="NZ_NGFP01000060.1"/>
</dbReference>
<dbReference type="AlphaFoldDB" id="A0A243RN30"/>
<accession>A0A243RN30</accession>
<evidence type="ECO:0000313" key="2">
    <source>
        <dbReference type="EMBL" id="OUC96334.1"/>
    </source>
</evidence>
<dbReference type="CDD" id="cd04301">
    <property type="entry name" value="NAT_SF"/>
    <property type="match status" value="1"/>
</dbReference>
<dbReference type="InterPro" id="IPR051531">
    <property type="entry name" value="N-acetyltransferase"/>
</dbReference>
<keyword evidence="2" id="KW-0808">Transferase</keyword>
<feature type="domain" description="N-acetyltransferase" evidence="1">
    <location>
        <begin position="34"/>
        <end position="183"/>
    </location>
</feature>
<dbReference type="EMBL" id="NGFP01000060">
    <property type="protein sequence ID" value="OUC96334.1"/>
    <property type="molecule type" value="Genomic_DNA"/>
</dbReference>
<dbReference type="PANTHER" id="PTHR43792:SF13">
    <property type="entry name" value="ACETYLTRANSFERASE"/>
    <property type="match status" value="1"/>
</dbReference>